<evidence type="ECO:0000313" key="2">
    <source>
        <dbReference type="Proteomes" id="UP000006753"/>
    </source>
</evidence>
<sequence length="67" mass="7462">MFDPGYPADISNTAPPAQLQMLIHDATPLTTRLADRPTMHLYWSEQVAGLVLDVPVRGAQLPLYERT</sequence>
<dbReference type="EMBL" id="JH921448">
    <property type="protein sequence ID" value="EKD13717.1"/>
    <property type="molecule type" value="Genomic_DNA"/>
</dbReference>
<dbReference type="KEGG" id="mbe:MBM_07918"/>
<proteinExistence type="predicted"/>
<accession>K1WN22</accession>
<dbReference type="Proteomes" id="UP000006753">
    <property type="component" value="Unassembled WGS sequence"/>
</dbReference>
<dbReference type="InParanoid" id="K1WN22"/>
<reference evidence="1 2" key="1">
    <citation type="journal article" date="2012" name="BMC Genomics">
        <title>Sequencing the genome of Marssonina brunnea reveals fungus-poplar co-evolution.</title>
        <authorList>
            <person name="Zhu S."/>
            <person name="Cao Y.-Z."/>
            <person name="Jiang C."/>
            <person name="Tan B.-Y."/>
            <person name="Wang Z."/>
            <person name="Feng S."/>
            <person name="Zhang L."/>
            <person name="Su X.-H."/>
            <person name="Brejova B."/>
            <person name="Vinar T."/>
            <person name="Xu M."/>
            <person name="Wang M.-X."/>
            <person name="Zhang S.-G."/>
            <person name="Huang M.-R."/>
            <person name="Wu R."/>
            <person name="Zhou Y."/>
        </authorList>
    </citation>
    <scope>NUCLEOTIDE SEQUENCE [LARGE SCALE GENOMIC DNA]</scope>
    <source>
        <strain evidence="1 2">MB_m1</strain>
    </source>
</reference>
<dbReference type="AlphaFoldDB" id="K1WN22"/>
<gene>
    <name evidence="1" type="ORF">MBM_07918</name>
</gene>
<name>K1WN22_MARBU</name>
<keyword evidence="2" id="KW-1185">Reference proteome</keyword>
<protein>
    <submittedName>
        <fullName evidence="1">Uncharacterized protein</fullName>
    </submittedName>
</protein>
<evidence type="ECO:0000313" key="1">
    <source>
        <dbReference type="EMBL" id="EKD13717.1"/>
    </source>
</evidence>
<dbReference type="HOGENOM" id="CLU_2812919_0_0_1"/>
<organism evidence="1 2">
    <name type="scientific">Marssonina brunnea f. sp. multigermtubi (strain MB_m1)</name>
    <name type="common">Marssonina leaf spot fungus</name>
    <dbReference type="NCBI Taxonomy" id="1072389"/>
    <lineage>
        <taxon>Eukaryota</taxon>
        <taxon>Fungi</taxon>
        <taxon>Dikarya</taxon>
        <taxon>Ascomycota</taxon>
        <taxon>Pezizomycotina</taxon>
        <taxon>Leotiomycetes</taxon>
        <taxon>Helotiales</taxon>
        <taxon>Drepanopezizaceae</taxon>
        <taxon>Drepanopeziza</taxon>
    </lineage>
</organism>